<keyword evidence="3" id="KW-1185">Reference proteome</keyword>
<gene>
    <name evidence="2" type="ORF">WN944_016129</name>
</gene>
<feature type="region of interest" description="Disordered" evidence="1">
    <location>
        <begin position="1"/>
        <end position="76"/>
    </location>
</feature>
<proteinExistence type="predicted"/>
<dbReference type="AlphaFoldDB" id="A0AAP0QN95"/>
<evidence type="ECO:0000313" key="2">
    <source>
        <dbReference type="EMBL" id="KAK9200929.1"/>
    </source>
</evidence>
<accession>A0AAP0QN95</accession>
<evidence type="ECO:0000313" key="3">
    <source>
        <dbReference type="Proteomes" id="UP001428341"/>
    </source>
</evidence>
<organism evidence="2 3">
    <name type="scientific">Citrus x changshan-huyou</name>
    <dbReference type="NCBI Taxonomy" id="2935761"/>
    <lineage>
        <taxon>Eukaryota</taxon>
        <taxon>Viridiplantae</taxon>
        <taxon>Streptophyta</taxon>
        <taxon>Embryophyta</taxon>
        <taxon>Tracheophyta</taxon>
        <taxon>Spermatophyta</taxon>
        <taxon>Magnoliopsida</taxon>
        <taxon>eudicotyledons</taxon>
        <taxon>Gunneridae</taxon>
        <taxon>Pentapetalae</taxon>
        <taxon>rosids</taxon>
        <taxon>malvids</taxon>
        <taxon>Sapindales</taxon>
        <taxon>Rutaceae</taxon>
        <taxon>Aurantioideae</taxon>
        <taxon>Citrus</taxon>
    </lineage>
</organism>
<name>A0AAP0QN95_9ROSI</name>
<feature type="compositionally biased region" description="Polar residues" evidence="1">
    <location>
        <begin position="57"/>
        <end position="70"/>
    </location>
</feature>
<dbReference type="EMBL" id="JBCGBO010000005">
    <property type="protein sequence ID" value="KAK9200929.1"/>
    <property type="molecule type" value="Genomic_DNA"/>
</dbReference>
<sequence>MANRAHHLTPSSAHSNRSDEHEAIAIGHFPLSCYTHQPSRNGHSRTTRRPEFDRQSSNKQLHQQQHQRLTNPGAANLSQLTTLMSLLSLARD</sequence>
<dbReference type="Proteomes" id="UP001428341">
    <property type="component" value="Unassembled WGS sequence"/>
</dbReference>
<evidence type="ECO:0000256" key="1">
    <source>
        <dbReference type="SAM" id="MobiDB-lite"/>
    </source>
</evidence>
<protein>
    <submittedName>
        <fullName evidence="2">Uncharacterized protein</fullName>
    </submittedName>
</protein>
<comment type="caution">
    <text evidence="2">The sequence shown here is derived from an EMBL/GenBank/DDBJ whole genome shotgun (WGS) entry which is preliminary data.</text>
</comment>
<reference evidence="2 3" key="1">
    <citation type="submission" date="2024-05" db="EMBL/GenBank/DDBJ databases">
        <title>Haplotype-resolved chromosome-level genome assembly of Huyou (Citrus changshanensis).</title>
        <authorList>
            <person name="Miao C."/>
            <person name="Chen W."/>
            <person name="Wu Y."/>
            <person name="Wang L."/>
            <person name="Zhao S."/>
            <person name="Grierson D."/>
            <person name="Xu C."/>
            <person name="Chen K."/>
        </authorList>
    </citation>
    <scope>NUCLEOTIDE SEQUENCE [LARGE SCALE GENOMIC DNA]</scope>
    <source>
        <strain evidence="2">01-14</strain>
        <tissue evidence="2">Leaf</tissue>
    </source>
</reference>